<evidence type="ECO:0000313" key="2">
    <source>
        <dbReference type="Proteomes" id="UP000031586"/>
    </source>
</evidence>
<name>A0A0C1Z8J0_9VIBR</name>
<evidence type="ECO:0000313" key="1">
    <source>
        <dbReference type="EMBL" id="KIF53270.1"/>
    </source>
</evidence>
<protein>
    <submittedName>
        <fullName evidence="1">Uncharacterized protein</fullName>
    </submittedName>
</protein>
<comment type="caution">
    <text evidence="1">The sequence shown here is derived from an EMBL/GenBank/DDBJ whole genome shotgun (WGS) entry which is preliminary data.</text>
</comment>
<dbReference type="PATRIC" id="fig|1229493.5.peg.1106"/>
<dbReference type="Proteomes" id="UP000031586">
    <property type="component" value="Unassembled WGS sequence"/>
</dbReference>
<reference evidence="1 2" key="1">
    <citation type="submission" date="2014-07" db="EMBL/GenBank/DDBJ databases">
        <title>Unique and conserved regions in Vibrio harveyi and related species in comparison with the shrimp pathogen Vibrio harveyi CAIM 1792.</title>
        <authorList>
            <person name="Espinoza-Valles I."/>
            <person name="Vora G."/>
            <person name="Leekitcharoenphon P."/>
            <person name="Ussery D."/>
            <person name="Hoj L."/>
            <person name="Gomez-Gil B."/>
        </authorList>
    </citation>
    <scope>NUCLEOTIDE SEQUENCE [LARGE SCALE GENOMIC DNA]</scope>
    <source>
        <strain evidence="2">CAIM 1854 / LMG 25443</strain>
    </source>
</reference>
<proteinExistence type="predicted"/>
<sequence>METEQQFKNQIDQIIYDLFSKRWVGESVTCSLDAMKKQLHKNLTDQVNGYWSGHTAYHIMVEGGFLIDAKHVNGKPKKLTKLGESFMAQYKEK</sequence>
<dbReference type="RefSeq" id="WP_020194464.1">
    <property type="nucleotide sequence ID" value="NZ_BAOH01000005.1"/>
</dbReference>
<gene>
    <name evidence="1" type="ORF">H735_10115</name>
</gene>
<accession>A0A0C1Z8J0</accession>
<organism evidence="1 2">
    <name type="scientific">Vibrio owensii CAIM 1854 = LMG 25443</name>
    <dbReference type="NCBI Taxonomy" id="1229493"/>
    <lineage>
        <taxon>Bacteria</taxon>
        <taxon>Pseudomonadati</taxon>
        <taxon>Pseudomonadota</taxon>
        <taxon>Gammaproteobacteria</taxon>
        <taxon>Vibrionales</taxon>
        <taxon>Vibrionaceae</taxon>
        <taxon>Vibrio</taxon>
    </lineage>
</organism>
<dbReference type="AlphaFoldDB" id="A0A0C1Z8J0"/>
<dbReference type="EMBL" id="JPRD01000015">
    <property type="protein sequence ID" value="KIF53270.1"/>
    <property type="molecule type" value="Genomic_DNA"/>
</dbReference>